<organism evidence="2 3">
    <name type="scientific">Bauldia litoralis</name>
    <dbReference type="NCBI Taxonomy" id="665467"/>
    <lineage>
        <taxon>Bacteria</taxon>
        <taxon>Pseudomonadati</taxon>
        <taxon>Pseudomonadota</taxon>
        <taxon>Alphaproteobacteria</taxon>
        <taxon>Hyphomicrobiales</taxon>
        <taxon>Kaistiaceae</taxon>
        <taxon>Bauldia</taxon>
    </lineage>
</organism>
<evidence type="ECO:0000313" key="2">
    <source>
        <dbReference type="EMBL" id="SDB21500.1"/>
    </source>
</evidence>
<sequence>MSDTVEFLVRAVLIGAGATIVMDVWAVVLKRGFGVPAPDFALVGRWIGHMPSGRFVHDSIRRAPPVRSEAAIGWGAHYLIGVLFAALLLAIMGLDWARHPTLAPALIVGVATVAAPFLVMQPGMGAGIASSKTPNPTAARLRSLATHAVFGIGLYVSAVVVAWAMA</sequence>
<keyword evidence="1" id="KW-0472">Membrane</keyword>
<dbReference type="RefSeq" id="WP_090875891.1">
    <property type="nucleotide sequence ID" value="NZ_FMXQ01000003.1"/>
</dbReference>
<dbReference type="EMBL" id="FMXQ01000003">
    <property type="protein sequence ID" value="SDB21500.1"/>
    <property type="molecule type" value="Genomic_DNA"/>
</dbReference>
<accession>A0A1G6BLJ4</accession>
<protein>
    <recommendedName>
        <fullName evidence="4">DUF2938 domain-containing protein</fullName>
    </recommendedName>
</protein>
<evidence type="ECO:0008006" key="4">
    <source>
        <dbReference type="Google" id="ProtNLM"/>
    </source>
</evidence>
<feature type="transmembrane region" description="Helical" evidence="1">
    <location>
        <begin position="71"/>
        <end position="91"/>
    </location>
</feature>
<feature type="transmembrane region" description="Helical" evidence="1">
    <location>
        <begin position="144"/>
        <end position="165"/>
    </location>
</feature>
<keyword evidence="1" id="KW-0812">Transmembrane</keyword>
<evidence type="ECO:0000256" key="1">
    <source>
        <dbReference type="SAM" id="Phobius"/>
    </source>
</evidence>
<dbReference type="AlphaFoldDB" id="A0A1G6BLJ4"/>
<reference evidence="2 3" key="1">
    <citation type="submission" date="2016-10" db="EMBL/GenBank/DDBJ databases">
        <authorList>
            <person name="de Groot N.N."/>
        </authorList>
    </citation>
    <scope>NUCLEOTIDE SEQUENCE [LARGE SCALE GENOMIC DNA]</scope>
    <source>
        <strain evidence="2 3">ATCC 35022</strain>
    </source>
</reference>
<evidence type="ECO:0000313" key="3">
    <source>
        <dbReference type="Proteomes" id="UP000199071"/>
    </source>
</evidence>
<gene>
    <name evidence="2" type="ORF">SAMN02982931_01601</name>
</gene>
<dbReference type="Proteomes" id="UP000199071">
    <property type="component" value="Unassembled WGS sequence"/>
</dbReference>
<keyword evidence="3" id="KW-1185">Reference proteome</keyword>
<feature type="transmembrane region" description="Helical" evidence="1">
    <location>
        <begin position="103"/>
        <end position="124"/>
    </location>
</feature>
<feature type="transmembrane region" description="Helical" evidence="1">
    <location>
        <begin position="7"/>
        <end position="28"/>
    </location>
</feature>
<keyword evidence="1" id="KW-1133">Transmembrane helix</keyword>
<dbReference type="Pfam" id="PF11158">
    <property type="entry name" value="DUF2938"/>
    <property type="match status" value="1"/>
</dbReference>
<dbReference type="OrthoDB" id="9812539at2"/>
<dbReference type="InterPro" id="IPR021329">
    <property type="entry name" value="DUF2938"/>
</dbReference>
<proteinExistence type="predicted"/>
<name>A0A1G6BLJ4_9HYPH</name>